<feature type="domain" description="DUF3152" evidence="2">
    <location>
        <begin position="93"/>
        <end position="258"/>
    </location>
</feature>
<sequence length="280" mass="29549">MGSRGRYTTSRGRRSGSAARIRRVRLPLVAVTGVLLLVSCAAWFTARDSTPGRNDAPVAEPPPTAPEEPAVMEPDEPTAPSEPEPEPEPDPGPESGPGTFRVASGGGEPVGRGTVFRYQVQVEDGIALDPDDTAAEVHAVLGHERGWTRDGRTGFRLVGGDEAADFLVRIATPATVDAICGEYGLDTGGEVNCRVGESVMVNLRRWQTGSPQFPGPVEEYRALIINHEVGHFLGHGHEGCPAPGAPAPAMMQQIKGLDGCVANAWPYDENGDYLAGPAVP</sequence>
<name>A0ABU2S0J2_9ACTN</name>
<gene>
    <name evidence="3" type="ORF">RM779_06250</name>
</gene>
<accession>A0ABU2S0J2</accession>
<dbReference type="Proteomes" id="UP001183615">
    <property type="component" value="Unassembled WGS sequence"/>
</dbReference>
<dbReference type="InterPro" id="IPR022603">
    <property type="entry name" value="DUF3152"/>
</dbReference>
<dbReference type="EMBL" id="JAVREV010000003">
    <property type="protein sequence ID" value="MDT0442201.1"/>
    <property type="molecule type" value="Genomic_DNA"/>
</dbReference>
<dbReference type="Pfam" id="PF11350">
    <property type="entry name" value="DUF3152"/>
    <property type="match status" value="1"/>
</dbReference>
<evidence type="ECO:0000259" key="2">
    <source>
        <dbReference type="Pfam" id="PF11350"/>
    </source>
</evidence>
<dbReference type="RefSeq" id="WP_311616640.1">
    <property type="nucleotide sequence ID" value="NZ_JAVREV010000003.1"/>
</dbReference>
<evidence type="ECO:0000313" key="3">
    <source>
        <dbReference type="EMBL" id="MDT0442201.1"/>
    </source>
</evidence>
<keyword evidence="4" id="KW-1185">Reference proteome</keyword>
<dbReference type="SUPFAM" id="SSF55486">
    <property type="entry name" value="Metalloproteases ('zincins'), catalytic domain"/>
    <property type="match status" value="1"/>
</dbReference>
<organism evidence="3 4">
    <name type="scientific">Streptomyces johnsoniae</name>
    <dbReference type="NCBI Taxonomy" id="3075532"/>
    <lineage>
        <taxon>Bacteria</taxon>
        <taxon>Bacillati</taxon>
        <taxon>Actinomycetota</taxon>
        <taxon>Actinomycetes</taxon>
        <taxon>Kitasatosporales</taxon>
        <taxon>Streptomycetaceae</taxon>
        <taxon>Streptomyces</taxon>
    </lineage>
</organism>
<evidence type="ECO:0000313" key="4">
    <source>
        <dbReference type="Proteomes" id="UP001183615"/>
    </source>
</evidence>
<reference evidence="4" key="1">
    <citation type="submission" date="2023-07" db="EMBL/GenBank/DDBJ databases">
        <title>30 novel species of actinomycetes from the DSMZ collection.</title>
        <authorList>
            <person name="Nouioui I."/>
        </authorList>
    </citation>
    <scope>NUCLEOTIDE SEQUENCE [LARGE SCALE GENOMIC DNA]</scope>
    <source>
        <strain evidence="4">DSM 41886</strain>
    </source>
</reference>
<comment type="caution">
    <text evidence="3">The sequence shown here is derived from an EMBL/GenBank/DDBJ whole genome shotgun (WGS) entry which is preliminary data.</text>
</comment>
<feature type="region of interest" description="Disordered" evidence="1">
    <location>
        <begin position="47"/>
        <end position="109"/>
    </location>
</feature>
<protein>
    <submittedName>
        <fullName evidence="3">DUF3152 domain-containing protein</fullName>
    </submittedName>
</protein>
<evidence type="ECO:0000256" key="1">
    <source>
        <dbReference type="SAM" id="MobiDB-lite"/>
    </source>
</evidence>
<proteinExistence type="predicted"/>